<gene>
    <name evidence="2" type="ORF">PLOB_00029459</name>
</gene>
<accession>A0ABN8NVE6</accession>
<comment type="caution">
    <text evidence="2">The sequence shown here is derived from an EMBL/GenBank/DDBJ whole genome shotgun (WGS) entry which is preliminary data.</text>
</comment>
<feature type="region of interest" description="Disordered" evidence="1">
    <location>
        <begin position="147"/>
        <end position="216"/>
    </location>
</feature>
<dbReference type="EMBL" id="CALNXK010000037">
    <property type="protein sequence ID" value="CAH3122596.1"/>
    <property type="molecule type" value="Genomic_DNA"/>
</dbReference>
<evidence type="ECO:0000256" key="1">
    <source>
        <dbReference type="SAM" id="MobiDB-lite"/>
    </source>
</evidence>
<sequence length="363" mass="40390">MIMDHRPGRQRDSGSKLTEKFIAGRGRALRESARRSPKAEEVEKRKQIQQLILSGKILLDKETIEKHLNAGKSGSDSGSLSSSSSQLQLDGDDFLFDVNSGNACSKAPVGYSQLQDHMKTEATQNSLENCIHKLDIVDDNKGAINDMIPPRFQNSKWEKNFKKQKSRPWVNKQKQTYNKGSKKEESNRKKSWGDESTPQQELRPSGSSIQNQASSFDPWREWEASVVVDGRIEDEYLEDIVVVDDNDNLDDVMVQQYVNALHQETNGTAAKPTTSKVTPSLIQELGNLKSTTNADSYKMPAGTIPNPPKGPDRWGGVELKGIEEPTGWGDIVEDSGNWYDDGSMMWGAPSVPYGANGGWSWNS</sequence>
<name>A0ABN8NVE6_9CNID</name>
<evidence type="ECO:0000313" key="3">
    <source>
        <dbReference type="Proteomes" id="UP001159405"/>
    </source>
</evidence>
<feature type="region of interest" description="Disordered" evidence="1">
    <location>
        <begin position="1"/>
        <end position="46"/>
    </location>
</feature>
<evidence type="ECO:0000313" key="2">
    <source>
        <dbReference type="EMBL" id="CAH3122596.1"/>
    </source>
</evidence>
<organism evidence="2 3">
    <name type="scientific">Porites lobata</name>
    <dbReference type="NCBI Taxonomy" id="104759"/>
    <lineage>
        <taxon>Eukaryota</taxon>
        <taxon>Metazoa</taxon>
        <taxon>Cnidaria</taxon>
        <taxon>Anthozoa</taxon>
        <taxon>Hexacorallia</taxon>
        <taxon>Scleractinia</taxon>
        <taxon>Fungiina</taxon>
        <taxon>Poritidae</taxon>
        <taxon>Porites</taxon>
    </lineage>
</organism>
<feature type="compositionally biased region" description="Polar residues" evidence="1">
    <location>
        <begin position="194"/>
        <end position="215"/>
    </location>
</feature>
<proteinExistence type="predicted"/>
<dbReference type="Proteomes" id="UP001159405">
    <property type="component" value="Unassembled WGS sequence"/>
</dbReference>
<protein>
    <submittedName>
        <fullName evidence="2">Uncharacterized protein</fullName>
    </submittedName>
</protein>
<feature type="compositionally biased region" description="Basic and acidic residues" evidence="1">
    <location>
        <begin position="28"/>
        <end position="46"/>
    </location>
</feature>
<keyword evidence="3" id="KW-1185">Reference proteome</keyword>
<feature type="compositionally biased region" description="Basic and acidic residues" evidence="1">
    <location>
        <begin position="181"/>
        <end position="193"/>
    </location>
</feature>
<feature type="region of interest" description="Disordered" evidence="1">
    <location>
        <begin position="293"/>
        <end position="312"/>
    </location>
</feature>
<reference evidence="2 3" key="1">
    <citation type="submission" date="2022-05" db="EMBL/GenBank/DDBJ databases">
        <authorList>
            <consortium name="Genoscope - CEA"/>
            <person name="William W."/>
        </authorList>
    </citation>
    <scope>NUCLEOTIDE SEQUENCE [LARGE SCALE GENOMIC DNA]</scope>
</reference>
<feature type="compositionally biased region" description="Basic and acidic residues" evidence="1">
    <location>
        <begin position="1"/>
        <end position="19"/>
    </location>
</feature>